<proteinExistence type="predicted"/>
<dbReference type="PROSITE" id="PS50887">
    <property type="entry name" value="GGDEF"/>
    <property type="match status" value="1"/>
</dbReference>
<evidence type="ECO:0000256" key="1">
    <source>
        <dbReference type="ARBA" id="ARBA00001946"/>
    </source>
</evidence>
<evidence type="ECO:0000313" key="4">
    <source>
        <dbReference type="EMBL" id="RBI68813.1"/>
    </source>
</evidence>
<dbReference type="InterPro" id="IPR029787">
    <property type="entry name" value="Nucleotide_cyclase"/>
</dbReference>
<dbReference type="EMBL" id="QNTU01000002">
    <property type="protein sequence ID" value="RBI68813.1"/>
    <property type="molecule type" value="Genomic_DNA"/>
</dbReference>
<evidence type="ECO:0000313" key="5">
    <source>
        <dbReference type="Proteomes" id="UP000252204"/>
    </source>
</evidence>
<dbReference type="Gene3D" id="2.60.40.2380">
    <property type="match status" value="1"/>
</dbReference>
<feature type="transmembrane region" description="Helical" evidence="2">
    <location>
        <begin position="286"/>
        <end position="305"/>
    </location>
</feature>
<sequence>MQLKRLTAGINTGLLLLLAVFYIPCVQANTLLSASPSQASYSLAPYTEFWHEDEQPVTLNDLLSQPRRFEQAQQAEDLNFGYTPHDVWLRTQVHNDSPEAQRWIVQFEYPFLDYVTLYTLRLQDSDVQQSGSAVPVDQRTLAHRQAAFPLELAPHETVTLYTHVAAPGSKMLSYHLIAPEAFYAQNDRHNFWLATYFGMLLALGLYNLLLFLGLKERVFLHYTLFVAGFGVAILSFNGIGTLMFWSFLGENTARLVALGFTFASATGTLFAQSFLNTKAYCPRWHLLLNTFRSYCWLAVIAMLFLPIPLALHLMDVTGFMAALLLLLCGSHCSLRRVPSARLFVLAWSLFLLGVGVFALRNLGILPANFITLHGIQIGSALEMLLLSFALASRFNELKRQKEQAQTAMVAALKKQEALLEQKVAARTEALEQLANSDVLTGLLNRHGLKRCAESALQRNRQHGNRLALLMLDLDRFKPINDSYGHEAGDFVLQKVAKRIVHLARTGDHCARFGGDEFIILMENIEPGDSLAATDSLKTIVARIDQAIRSPIKLPCGARVSVSVSIGVSTCQGAEDATLESLLREADSHMYAVKSHQAAACYRYGSASS</sequence>
<dbReference type="CDD" id="cd01949">
    <property type="entry name" value="GGDEF"/>
    <property type="match status" value="1"/>
</dbReference>
<accession>A0A365TSA6</accession>
<keyword evidence="2" id="KW-1133">Transmembrane helix</keyword>
<keyword evidence="2" id="KW-0812">Transmembrane</keyword>
<feature type="transmembrane region" description="Helical" evidence="2">
    <location>
        <begin position="369"/>
        <end position="391"/>
    </location>
</feature>
<keyword evidence="5" id="KW-1185">Reference proteome</keyword>
<dbReference type="PANTHER" id="PTHR46663">
    <property type="entry name" value="DIGUANYLATE CYCLASE DGCT-RELATED"/>
    <property type="match status" value="1"/>
</dbReference>
<dbReference type="AlphaFoldDB" id="A0A365TSA6"/>
<dbReference type="Pfam" id="PF07695">
    <property type="entry name" value="7TMR-DISM_7TM"/>
    <property type="match status" value="1"/>
</dbReference>
<feature type="transmembrane region" description="Helical" evidence="2">
    <location>
        <begin position="311"/>
        <end position="330"/>
    </location>
</feature>
<dbReference type="SUPFAM" id="SSF55073">
    <property type="entry name" value="Nucleotide cyclase"/>
    <property type="match status" value="1"/>
</dbReference>
<organism evidence="4 5">
    <name type="scientific">Vreelandella sulfidaeris</name>
    <dbReference type="NCBI Taxonomy" id="115553"/>
    <lineage>
        <taxon>Bacteria</taxon>
        <taxon>Pseudomonadati</taxon>
        <taxon>Pseudomonadota</taxon>
        <taxon>Gammaproteobacteria</taxon>
        <taxon>Oceanospirillales</taxon>
        <taxon>Halomonadaceae</taxon>
        <taxon>Vreelandella</taxon>
    </lineage>
</organism>
<dbReference type="Gene3D" id="3.30.70.270">
    <property type="match status" value="1"/>
</dbReference>
<dbReference type="NCBIfam" id="TIGR00254">
    <property type="entry name" value="GGDEF"/>
    <property type="match status" value="1"/>
</dbReference>
<name>A0A365TSA6_9GAMM</name>
<dbReference type="InterPro" id="IPR043128">
    <property type="entry name" value="Rev_trsase/Diguanyl_cyclase"/>
</dbReference>
<dbReference type="InterPro" id="IPR011622">
    <property type="entry name" value="7TMR_DISM_rcpt_extracell_dom2"/>
</dbReference>
<feature type="transmembrane region" description="Helical" evidence="2">
    <location>
        <begin position="224"/>
        <end position="247"/>
    </location>
</feature>
<dbReference type="Pfam" id="PF07696">
    <property type="entry name" value="7TMR-DISMED2"/>
    <property type="match status" value="1"/>
</dbReference>
<dbReference type="RefSeq" id="WP_113268780.1">
    <property type="nucleotide sequence ID" value="NZ_QNTU01000002.1"/>
</dbReference>
<dbReference type="OrthoDB" id="5289013at2"/>
<dbReference type="Pfam" id="PF00990">
    <property type="entry name" value="GGDEF"/>
    <property type="match status" value="1"/>
</dbReference>
<feature type="transmembrane region" description="Helical" evidence="2">
    <location>
        <begin position="342"/>
        <end position="363"/>
    </location>
</feature>
<dbReference type="Proteomes" id="UP000252204">
    <property type="component" value="Unassembled WGS sequence"/>
</dbReference>
<reference evidence="5" key="1">
    <citation type="submission" date="2018-06" db="EMBL/GenBank/DDBJ databases">
        <title>Whole genome sequencing of four bacterial strains from South Shetland trench revealing bio-synthetic gene clusters.</title>
        <authorList>
            <person name="Abdel-Mageed W.M."/>
            <person name="Lehri B."/>
            <person name="Jarmusch S."/>
            <person name="Miranda K."/>
            <person name="Goodfellow M."/>
            <person name="Jaspars M."/>
            <person name="Karlyshev A.V."/>
        </authorList>
    </citation>
    <scope>NUCLEOTIDE SEQUENCE [LARGE SCALE GENOMIC DNA]</scope>
    <source>
        <strain evidence="5">SST4</strain>
    </source>
</reference>
<dbReference type="InterPro" id="IPR011623">
    <property type="entry name" value="7TMR_DISM_rcpt_extracell_dom1"/>
</dbReference>
<dbReference type="InterPro" id="IPR000160">
    <property type="entry name" value="GGDEF_dom"/>
</dbReference>
<keyword evidence="2" id="KW-0472">Membrane</keyword>
<dbReference type="SMART" id="SM00267">
    <property type="entry name" value="GGDEF"/>
    <property type="match status" value="1"/>
</dbReference>
<dbReference type="FunFam" id="3.30.70.270:FF:000001">
    <property type="entry name" value="Diguanylate cyclase domain protein"/>
    <property type="match status" value="1"/>
</dbReference>
<gene>
    <name evidence="4" type="ORF">DQ400_05455</name>
</gene>
<protein>
    <submittedName>
        <fullName evidence="4">GGDEF domain-containing protein</fullName>
    </submittedName>
</protein>
<dbReference type="GO" id="GO:0003824">
    <property type="term" value="F:catalytic activity"/>
    <property type="evidence" value="ECO:0007669"/>
    <property type="project" value="UniProtKB-ARBA"/>
</dbReference>
<feature type="transmembrane region" description="Helical" evidence="2">
    <location>
        <begin position="253"/>
        <end position="274"/>
    </location>
</feature>
<comment type="caution">
    <text evidence="4">The sequence shown here is derived from an EMBL/GenBank/DDBJ whole genome shotgun (WGS) entry which is preliminary data.</text>
</comment>
<evidence type="ECO:0000259" key="3">
    <source>
        <dbReference type="PROSITE" id="PS50887"/>
    </source>
</evidence>
<dbReference type="PANTHER" id="PTHR46663:SF2">
    <property type="entry name" value="GGDEF DOMAIN-CONTAINING PROTEIN"/>
    <property type="match status" value="1"/>
</dbReference>
<feature type="transmembrane region" description="Helical" evidence="2">
    <location>
        <begin position="191"/>
        <end position="212"/>
    </location>
</feature>
<evidence type="ECO:0000256" key="2">
    <source>
        <dbReference type="SAM" id="Phobius"/>
    </source>
</evidence>
<comment type="cofactor">
    <cofactor evidence="1">
        <name>Mg(2+)</name>
        <dbReference type="ChEBI" id="CHEBI:18420"/>
    </cofactor>
</comment>
<dbReference type="InterPro" id="IPR052163">
    <property type="entry name" value="DGC-Regulatory_Protein"/>
</dbReference>
<feature type="domain" description="GGDEF" evidence="3">
    <location>
        <begin position="464"/>
        <end position="608"/>
    </location>
</feature>